<dbReference type="PANTHER" id="PTHR30061">
    <property type="entry name" value="MALTOSE-BINDING PERIPLASMIC PROTEIN"/>
    <property type="match status" value="1"/>
</dbReference>
<evidence type="ECO:0000256" key="4">
    <source>
        <dbReference type="SAM" id="MobiDB-lite"/>
    </source>
</evidence>
<keyword evidence="2" id="KW-0813">Transport</keyword>
<comment type="similarity">
    <text evidence="1">Belongs to the bacterial solute-binding protein 1 family.</text>
</comment>
<dbReference type="Proteomes" id="UP000247523">
    <property type="component" value="Unassembled WGS sequence"/>
</dbReference>
<feature type="region of interest" description="Disordered" evidence="4">
    <location>
        <begin position="294"/>
        <end position="351"/>
    </location>
</feature>
<protein>
    <recommendedName>
        <fullName evidence="8">Extracellular solute-binding protein</fullName>
    </recommendedName>
</protein>
<dbReference type="GO" id="GO:1901982">
    <property type="term" value="F:maltose binding"/>
    <property type="evidence" value="ECO:0007669"/>
    <property type="project" value="TreeGrafter"/>
</dbReference>
<feature type="compositionally biased region" description="Polar residues" evidence="4">
    <location>
        <begin position="375"/>
        <end position="396"/>
    </location>
</feature>
<dbReference type="GO" id="GO:0015768">
    <property type="term" value="P:maltose transport"/>
    <property type="evidence" value="ECO:0007669"/>
    <property type="project" value="TreeGrafter"/>
</dbReference>
<evidence type="ECO:0000256" key="2">
    <source>
        <dbReference type="ARBA" id="ARBA00022448"/>
    </source>
</evidence>
<feature type="signal peptide" evidence="5">
    <location>
        <begin position="1"/>
        <end position="24"/>
    </location>
</feature>
<dbReference type="GO" id="GO:0055052">
    <property type="term" value="C:ATP-binding cassette (ABC) transporter complex, substrate-binding subunit-containing"/>
    <property type="evidence" value="ECO:0007669"/>
    <property type="project" value="TreeGrafter"/>
</dbReference>
<sequence>MKHIIKKVISISLTVVLIACFTSCKETTNENVADNSNETKDVQPEIVVWYTNSDLSDYIDEAAKEYSTENNIIVTSKLVSAMDYIENINQAVLGDEIAPDLFVAENSNLEKLYLAGLTLQNTDETYSENSYYETALNAFTYKNKLLAYPMYFETSYLLYNQDYVTKAPETIDEILTFADEFDAPEGVEAIFNWDVTDILCNYFFVGNYLNNDEINNENYILDRNKLQEALTYYQNLNQYFAIDAKTVDYETAFEKFTAGKSVFTIAKTDKLPEIEMIEGETSDSIQAINQNGNTGKIYETDEEGVNEAKEDDTSKEEQEKNVNNASEKASKDNTENIESSSKEPNVTKQISQSTLKDFTAGIEKMLRQCFAQENSVSDNQSLETNSSSEDNSQIEEGSSIEEDAISGMGTIVDKNSSFKIVPLPNLTTELESKGLAISYGVFVNGYTQKAEEAKKFAKYLTYDKADKLYEEAGKLSSRNDINYNSENIANVLKQYENSANVPKQMENEDYWLKLEIAFSNIWKGEDVAQAIEEMSK</sequence>
<feature type="region of interest" description="Disordered" evidence="4">
    <location>
        <begin position="375"/>
        <end position="402"/>
    </location>
</feature>
<dbReference type="PANTHER" id="PTHR30061:SF50">
    <property type="entry name" value="MALTOSE_MALTODEXTRIN-BINDING PERIPLASMIC PROTEIN"/>
    <property type="match status" value="1"/>
</dbReference>
<evidence type="ECO:0000313" key="7">
    <source>
        <dbReference type="Proteomes" id="UP000247523"/>
    </source>
</evidence>
<dbReference type="GO" id="GO:0042956">
    <property type="term" value="P:maltodextrin transmembrane transport"/>
    <property type="evidence" value="ECO:0007669"/>
    <property type="project" value="TreeGrafter"/>
</dbReference>
<dbReference type="InterPro" id="IPR006059">
    <property type="entry name" value="SBP"/>
</dbReference>
<evidence type="ECO:0000256" key="3">
    <source>
        <dbReference type="ARBA" id="ARBA00022729"/>
    </source>
</evidence>
<name>A0A318EP60_9FIRM</name>
<evidence type="ECO:0000256" key="1">
    <source>
        <dbReference type="ARBA" id="ARBA00008520"/>
    </source>
</evidence>
<gene>
    <name evidence="6" type="ORF">C8E03_10810</name>
</gene>
<feature type="chain" id="PRO_5039677598" description="Extracellular solute-binding protein" evidence="5">
    <location>
        <begin position="25"/>
        <end position="536"/>
    </location>
</feature>
<evidence type="ECO:0000313" key="6">
    <source>
        <dbReference type="EMBL" id="PXV88289.1"/>
    </source>
</evidence>
<reference evidence="6 7" key="1">
    <citation type="submission" date="2018-05" db="EMBL/GenBank/DDBJ databases">
        <title>Genomic Encyclopedia of Type Strains, Phase IV (KMG-IV): sequencing the most valuable type-strain genomes for metagenomic binning, comparative biology and taxonomic classification.</title>
        <authorList>
            <person name="Goeker M."/>
        </authorList>
    </citation>
    <scope>NUCLEOTIDE SEQUENCE [LARGE SCALE GENOMIC DNA]</scope>
    <source>
        <strain evidence="6 7">DSM 28816</strain>
    </source>
</reference>
<proteinExistence type="inferred from homology"/>
<dbReference type="SUPFAM" id="SSF53850">
    <property type="entry name" value="Periplasmic binding protein-like II"/>
    <property type="match status" value="2"/>
</dbReference>
<evidence type="ECO:0008006" key="8">
    <source>
        <dbReference type="Google" id="ProtNLM"/>
    </source>
</evidence>
<dbReference type="RefSeq" id="WP_110291338.1">
    <property type="nucleotide sequence ID" value="NZ_QICS01000008.1"/>
</dbReference>
<accession>A0A318EP60</accession>
<feature type="compositionally biased region" description="Basic and acidic residues" evidence="4">
    <location>
        <begin position="306"/>
        <end position="320"/>
    </location>
</feature>
<dbReference type="Gene3D" id="3.40.190.10">
    <property type="entry name" value="Periplasmic binding protein-like II"/>
    <property type="match status" value="4"/>
</dbReference>
<comment type="caution">
    <text evidence="6">The sequence shown here is derived from an EMBL/GenBank/DDBJ whole genome shotgun (WGS) entry which is preliminary data.</text>
</comment>
<dbReference type="PROSITE" id="PS51257">
    <property type="entry name" value="PROKAR_LIPOPROTEIN"/>
    <property type="match status" value="1"/>
</dbReference>
<dbReference type="AlphaFoldDB" id="A0A318EP60"/>
<organism evidence="6 7">
    <name type="scientific">Lachnotalea glycerini</name>
    <dbReference type="NCBI Taxonomy" id="1763509"/>
    <lineage>
        <taxon>Bacteria</taxon>
        <taxon>Bacillati</taxon>
        <taxon>Bacillota</taxon>
        <taxon>Clostridia</taxon>
        <taxon>Lachnospirales</taxon>
        <taxon>Lachnospiraceae</taxon>
        <taxon>Lachnotalea</taxon>
    </lineage>
</organism>
<evidence type="ECO:0000256" key="5">
    <source>
        <dbReference type="SAM" id="SignalP"/>
    </source>
</evidence>
<dbReference type="Pfam" id="PF13416">
    <property type="entry name" value="SBP_bac_8"/>
    <property type="match status" value="1"/>
</dbReference>
<dbReference type="EMBL" id="QICS01000008">
    <property type="protein sequence ID" value="PXV88289.1"/>
    <property type="molecule type" value="Genomic_DNA"/>
</dbReference>
<feature type="compositionally biased region" description="Polar residues" evidence="4">
    <location>
        <begin position="336"/>
        <end position="351"/>
    </location>
</feature>
<keyword evidence="3 5" id="KW-0732">Signal</keyword>